<organism evidence="3 4">
    <name type="scientific">Cucurbita argyrosperma subsp. sororia</name>
    <dbReference type="NCBI Taxonomy" id="37648"/>
    <lineage>
        <taxon>Eukaryota</taxon>
        <taxon>Viridiplantae</taxon>
        <taxon>Streptophyta</taxon>
        <taxon>Embryophyta</taxon>
        <taxon>Tracheophyta</taxon>
        <taxon>Spermatophyta</taxon>
        <taxon>Magnoliopsida</taxon>
        <taxon>eudicotyledons</taxon>
        <taxon>Gunneridae</taxon>
        <taxon>Pentapetalae</taxon>
        <taxon>rosids</taxon>
        <taxon>fabids</taxon>
        <taxon>Cucurbitales</taxon>
        <taxon>Cucurbitaceae</taxon>
        <taxon>Cucurbiteae</taxon>
        <taxon>Cucurbita</taxon>
    </lineage>
</organism>
<dbReference type="AlphaFoldDB" id="A0AAV6NMM2"/>
<dbReference type="Proteomes" id="UP000685013">
    <property type="component" value="Chromosome 5"/>
</dbReference>
<dbReference type="PANTHER" id="PTHR35701:SF1">
    <property type="entry name" value="OS11G0148400 PROTEIN"/>
    <property type="match status" value="1"/>
</dbReference>
<feature type="non-terminal residue" evidence="3">
    <location>
        <position position="1"/>
    </location>
</feature>
<feature type="region of interest" description="Disordered" evidence="1">
    <location>
        <begin position="523"/>
        <end position="562"/>
    </location>
</feature>
<feature type="compositionally biased region" description="Acidic residues" evidence="1">
    <location>
        <begin position="1"/>
        <end position="10"/>
    </location>
</feature>
<dbReference type="Pfam" id="PF25999">
    <property type="entry name" value="SYNRG_C"/>
    <property type="match status" value="1"/>
</dbReference>
<evidence type="ECO:0000256" key="1">
    <source>
        <dbReference type="SAM" id="MobiDB-lite"/>
    </source>
</evidence>
<gene>
    <name evidence="3" type="ORF">SDJN03_09030</name>
</gene>
<feature type="region of interest" description="Disordered" evidence="1">
    <location>
        <begin position="1"/>
        <end position="48"/>
    </location>
</feature>
<feature type="domain" description="Synergin gamma C-terminal" evidence="2">
    <location>
        <begin position="718"/>
        <end position="902"/>
    </location>
</feature>
<evidence type="ECO:0000313" key="4">
    <source>
        <dbReference type="Proteomes" id="UP000685013"/>
    </source>
</evidence>
<dbReference type="PANTHER" id="PTHR35701">
    <property type="entry name" value="OS11G0148400 PROTEIN"/>
    <property type="match status" value="1"/>
</dbReference>
<dbReference type="InterPro" id="IPR059024">
    <property type="entry name" value="SYNRG_C"/>
</dbReference>
<evidence type="ECO:0000313" key="3">
    <source>
        <dbReference type="EMBL" id="KAG6599252.1"/>
    </source>
</evidence>
<protein>
    <recommendedName>
        <fullName evidence="2">Synergin gamma C-terminal domain-containing protein</fullName>
    </recommendedName>
</protein>
<accession>A0AAV6NMM2</accession>
<feature type="compositionally biased region" description="Polar residues" evidence="1">
    <location>
        <begin position="523"/>
        <end position="543"/>
    </location>
</feature>
<evidence type="ECO:0000259" key="2">
    <source>
        <dbReference type="Pfam" id="PF25999"/>
    </source>
</evidence>
<keyword evidence="4" id="KW-1185">Reference proteome</keyword>
<proteinExistence type="predicted"/>
<comment type="caution">
    <text evidence="3">The sequence shown here is derived from an EMBL/GenBank/DDBJ whole genome shotgun (WGS) entry which is preliminary data.</text>
</comment>
<sequence length="947" mass="104125">MVEDDDDWGDFVDHSSQIGDGFDLSGGLSCARPSPNSNSSSDMSPKIQWAKSQGAIPLSIFGEEEEEEEFGSGVVGSSVGFGEISSVGKESGSAKKGGGLGVGVRIDDLIANLYGPNQQIKAGSPLKSNMEFDSLNFSTSLDFKSSDSNLNVNGVHSYASQTNFESDFRGFEANGVKSNGFHSDLTNVGESNEDDGEEVADFDGWEFKAAESATPTGDAQKAKVDTTRQEAFDGVAQAFEFAINGHNHGDLIVKSNGAVNDIDEWDVGFNLDASPVAQHGVVSNSQNKNGQNDLDCGLNPSPIDRNANGDGHVWDFKDAFSDASDYKLEELKPVIIPPNGVEVLVPNGSVDVSLFAPGISDKSNEQQNFDLSFNLNWGKEDNNLLNGNQDGNFPDTGRDLNTSLANENDDFSENIWDFKSALSDSGSNNKGEPVEPVAGLEAPAFDFSYSSQRNLELLSSHRKALPLSILEDEELETADDFTMNQDASTFISVTSEGRDNKNPGSNVSINDMISSLYNQAEKNGSINYSPEENENGTNLSSRMSHSDLGNDDDDSWEFKDASPNVNVTDQTYVTILGDLPKPSSTKLQFDCYMDFYHKLNLVLNHVVHGLLGNLENAQSNTSLSGENAKLRAICEEIQNFSAELSQENFTTDNFSSDVFLPKNAFSEIFEMLRDPRFHILDEEFQLSERLPLAENDLTSAVELLKHAVSTLKILKLVSVEKQSNYVSIWNEMMFICFQELKHGALIWNESIQRNVESYILSELQGKRYICALGEIYRVVQVLRASVILYKPWILLGQVDPSGLISLLNECSNIWTRSGLVEALCKTDGPIDCKALLDSINFIQNLDEWGLRKHVLFGQQPTCNLSLVNAESIPGLDLVVWDGESYFLKLANLWANLIDRDPPFIQHSNNRCYISSSESQNQSEFAPRYCLTAATPQMNGYALKIFHV</sequence>
<dbReference type="EMBL" id="JAGKQH010000005">
    <property type="protein sequence ID" value="KAG6599252.1"/>
    <property type="molecule type" value="Genomic_DNA"/>
</dbReference>
<reference evidence="3 4" key="1">
    <citation type="journal article" date="2021" name="Hortic Res">
        <title>The domestication of Cucurbita argyrosperma as revealed by the genome of its wild relative.</title>
        <authorList>
            <person name="Barrera-Redondo J."/>
            <person name="Sanchez-de la Vega G."/>
            <person name="Aguirre-Liguori J.A."/>
            <person name="Castellanos-Morales G."/>
            <person name="Gutierrez-Guerrero Y.T."/>
            <person name="Aguirre-Dugua X."/>
            <person name="Aguirre-Planter E."/>
            <person name="Tenaillon M.I."/>
            <person name="Lira-Saade R."/>
            <person name="Eguiarte L.E."/>
        </authorList>
    </citation>
    <scope>NUCLEOTIDE SEQUENCE [LARGE SCALE GENOMIC DNA]</scope>
    <source>
        <strain evidence="3">JBR-2021</strain>
    </source>
</reference>
<name>A0AAV6NMM2_9ROSI</name>